<dbReference type="SUPFAM" id="SSF103473">
    <property type="entry name" value="MFS general substrate transporter"/>
    <property type="match status" value="1"/>
</dbReference>
<evidence type="ECO:0000256" key="3">
    <source>
        <dbReference type="ARBA" id="ARBA00022692"/>
    </source>
</evidence>
<feature type="non-terminal residue" evidence="7">
    <location>
        <position position="413"/>
    </location>
</feature>
<feature type="transmembrane region" description="Helical" evidence="6">
    <location>
        <begin position="77"/>
        <end position="96"/>
    </location>
</feature>
<evidence type="ECO:0000256" key="4">
    <source>
        <dbReference type="ARBA" id="ARBA00022989"/>
    </source>
</evidence>
<proteinExistence type="predicted"/>
<sequence length="413" mass="45235">LKKVFVVVGATLIVSPLSLLSYYGNLLPYLASYYHARRDEISIPVDTLWPPSVFRCTFTLAMMFTSPLELRFGQRRCIFGGLLLLWVSIMCCYIAVDEPLAFLLIFGGIHGIPVGIIYPTTLKLLLQALPDRAGLATGVLSIGPVFGALVNIGLAFAVINPNDEKPDLYVDNNVFFSDPGLIQRVPNYFLVSGASMVAYTSIGLVLALIGSSNSVQETESKISDISATVYPKLCEQNNGCTVEEVLRTGRFWCVWLCYLSFSHTAYLHMNLYKQYGQIAIPNDSLLVTTGLISMAGTLVGRPAVGIGSDKIGIRNTLFIMSLCSSVLMSLMVISLHKSTWAYVFLVSIEFLSVSPQTMVFSLLATFEFGETHCASNMGLVTSGNMIIILLEPFIASAMIRTVGWNWLFLTGSM</sequence>
<dbReference type="AlphaFoldDB" id="A0A3S0Z796"/>
<feature type="transmembrane region" description="Helical" evidence="6">
    <location>
        <begin position="316"/>
        <end position="335"/>
    </location>
</feature>
<protein>
    <recommendedName>
        <fullName evidence="9">Major facilitator superfamily (MFS) profile domain-containing protein</fullName>
    </recommendedName>
</protein>
<keyword evidence="5 6" id="KW-0472">Membrane</keyword>
<dbReference type="Pfam" id="PF07690">
    <property type="entry name" value="MFS_1"/>
    <property type="match status" value="1"/>
</dbReference>
<feature type="transmembrane region" description="Helical" evidence="6">
    <location>
        <begin position="188"/>
        <end position="209"/>
    </location>
</feature>
<dbReference type="InterPro" id="IPR052983">
    <property type="entry name" value="MFS_Riboflavin_Transporter"/>
</dbReference>
<dbReference type="Gene3D" id="1.20.1250.20">
    <property type="entry name" value="MFS general substrate transporter like domains"/>
    <property type="match status" value="1"/>
</dbReference>
<keyword evidence="3 6" id="KW-0812">Transmembrane</keyword>
<name>A0A3S0Z796_ELYCH</name>
<dbReference type="EMBL" id="RQTK01001291">
    <property type="protein sequence ID" value="RUS70986.1"/>
    <property type="molecule type" value="Genomic_DNA"/>
</dbReference>
<evidence type="ECO:0008006" key="9">
    <source>
        <dbReference type="Google" id="ProtNLM"/>
    </source>
</evidence>
<evidence type="ECO:0000256" key="2">
    <source>
        <dbReference type="ARBA" id="ARBA00022448"/>
    </source>
</evidence>
<feature type="transmembrane region" description="Helical" evidence="6">
    <location>
        <begin position="341"/>
        <end position="364"/>
    </location>
</feature>
<dbReference type="GO" id="GO:0016020">
    <property type="term" value="C:membrane"/>
    <property type="evidence" value="ECO:0007669"/>
    <property type="project" value="UniProtKB-SubCell"/>
</dbReference>
<dbReference type="PANTHER" id="PTHR43385:SF1">
    <property type="entry name" value="RIBOFLAVIN TRANSPORTER RIBJ"/>
    <property type="match status" value="1"/>
</dbReference>
<keyword evidence="8" id="KW-1185">Reference proteome</keyword>
<evidence type="ECO:0000256" key="1">
    <source>
        <dbReference type="ARBA" id="ARBA00004141"/>
    </source>
</evidence>
<accession>A0A3S0Z796</accession>
<keyword evidence="4 6" id="KW-1133">Transmembrane helix</keyword>
<dbReference type="InterPro" id="IPR011701">
    <property type="entry name" value="MFS"/>
</dbReference>
<feature type="non-terminal residue" evidence="7">
    <location>
        <position position="1"/>
    </location>
</feature>
<evidence type="ECO:0000313" key="7">
    <source>
        <dbReference type="EMBL" id="RUS70986.1"/>
    </source>
</evidence>
<comment type="subcellular location">
    <subcellularLocation>
        <location evidence="1">Membrane</location>
        <topology evidence="1">Multi-pass membrane protein</topology>
    </subcellularLocation>
</comment>
<comment type="caution">
    <text evidence="7">The sequence shown here is derived from an EMBL/GenBank/DDBJ whole genome shotgun (WGS) entry which is preliminary data.</text>
</comment>
<dbReference type="InterPro" id="IPR036259">
    <property type="entry name" value="MFS_trans_sf"/>
</dbReference>
<feature type="transmembrane region" description="Helical" evidence="6">
    <location>
        <begin position="385"/>
        <end position="407"/>
    </location>
</feature>
<dbReference type="OrthoDB" id="6101985at2759"/>
<feature type="transmembrane region" description="Helical" evidence="6">
    <location>
        <begin position="133"/>
        <end position="159"/>
    </location>
</feature>
<gene>
    <name evidence="7" type="ORF">EGW08_021251</name>
</gene>
<reference evidence="7 8" key="1">
    <citation type="submission" date="2019-01" db="EMBL/GenBank/DDBJ databases">
        <title>A draft genome assembly of the solar-powered sea slug Elysia chlorotica.</title>
        <authorList>
            <person name="Cai H."/>
            <person name="Li Q."/>
            <person name="Fang X."/>
            <person name="Li J."/>
            <person name="Curtis N.E."/>
            <person name="Altenburger A."/>
            <person name="Shibata T."/>
            <person name="Feng M."/>
            <person name="Maeda T."/>
            <person name="Schwartz J.A."/>
            <person name="Shigenobu S."/>
            <person name="Lundholm N."/>
            <person name="Nishiyama T."/>
            <person name="Yang H."/>
            <person name="Hasebe M."/>
            <person name="Li S."/>
            <person name="Pierce S.K."/>
            <person name="Wang J."/>
        </authorList>
    </citation>
    <scope>NUCLEOTIDE SEQUENCE [LARGE SCALE GENOMIC DNA]</scope>
    <source>
        <strain evidence="7">EC2010</strain>
        <tissue evidence="7">Whole organism of an adult</tissue>
    </source>
</reference>
<evidence type="ECO:0000313" key="8">
    <source>
        <dbReference type="Proteomes" id="UP000271974"/>
    </source>
</evidence>
<dbReference type="PANTHER" id="PTHR43385">
    <property type="entry name" value="RIBOFLAVIN TRANSPORTER RIBJ"/>
    <property type="match status" value="1"/>
</dbReference>
<feature type="transmembrane region" description="Helical" evidence="6">
    <location>
        <begin position="251"/>
        <end position="272"/>
    </location>
</feature>
<evidence type="ECO:0000256" key="5">
    <source>
        <dbReference type="ARBA" id="ARBA00023136"/>
    </source>
</evidence>
<feature type="transmembrane region" description="Helical" evidence="6">
    <location>
        <begin position="284"/>
        <end position="304"/>
    </location>
</feature>
<dbReference type="Proteomes" id="UP000271974">
    <property type="component" value="Unassembled WGS sequence"/>
</dbReference>
<dbReference type="GO" id="GO:0022857">
    <property type="term" value="F:transmembrane transporter activity"/>
    <property type="evidence" value="ECO:0007669"/>
    <property type="project" value="InterPro"/>
</dbReference>
<evidence type="ECO:0000256" key="6">
    <source>
        <dbReference type="SAM" id="Phobius"/>
    </source>
</evidence>
<keyword evidence="2" id="KW-0813">Transport</keyword>
<feature type="transmembrane region" description="Helical" evidence="6">
    <location>
        <begin position="102"/>
        <end position="121"/>
    </location>
</feature>
<organism evidence="7 8">
    <name type="scientific">Elysia chlorotica</name>
    <name type="common">Eastern emerald elysia</name>
    <name type="synonym">Sea slug</name>
    <dbReference type="NCBI Taxonomy" id="188477"/>
    <lineage>
        <taxon>Eukaryota</taxon>
        <taxon>Metazoa</taxon>
        <taxon>Spiralia</taxon>
        <taxon>Lophotrochozoa</taxon>
        <taxon>Mollusca</taxon>
        <taxon>Gastropoda</taxon>
        <taxon>Heterobranchia</taxon>
        <taxon>Euthyneura</taxon>
        <taxon>Panpulmonata</taxon>
        <taxon>Sacoglossa</taxon>
        <taxon>Placobranchoidea</taxon>
        <taxon>Plakobranchidae</taxon>
        <taxon>Elysia</taxon>
    </lineage>
</organism>